<organism evidence="1 2">
    <name type="scientific">Teratosphaeria destructans</name>
    <dbReference type="NCBI Taxonomy" id="418781"/>
    <lineage>
        <taxon>Eukaryota</taxon>
        <taxon>Fungi</taxon>
        <taxon>Dikarya</taxon>
        <taxon>Ascomycota</taxon>
        <taxon>Pezizomycotina</taxon>
        <taxon>Dothideomycetes</taxon>
        <taxon>Dothideomycetidae</taxon>
        <taxon>Mycosphaerellales</taxon>
        <taxon>Teratosphaeriaceae</taxon>
        <taxon>Teratosphaeria</taxon>
    </lineage>
</organism>
<comment type="caution">
    <text evidence="1">The sequence shown here is derived from an EMBL/GenBank/DDBJ whole genome shotgun (WGS) entry which is preliminary data.</text>
</comment>
<reference evidence="1 2" key="2">
    <citation type="journal article" date="2021" name="Curr. Genet.">
        <title>Genetic response to nitrogen starvation in the aggressive Eucalyptus foliar pathogen Teratosphaeria destructans.</title>
        <authorList>
            <person name="Havenga M."/>
            <person name="Wingfield B.D."/>
            <person name="Wingfield M.J."/>
            <person name="Dreyer L.L."/>
            <person name="Roets F."/>
            <person name="Aylward J."/>
        </authorList>
    </citation>
    <scope>NUCLEOTIDE SEQUENCE [LARGE SCALE GENOMIC DNA]</scope>
    <source>
        <strain evidence="1">CMW44962</strain>
    </source>
</reference>
<dbReference type="EMBL" id="RIBY02001334">
    <property type="protein sequence ID" value="KAH9829734.1"/>
    <property type="molecule type" value="Genomic_DNA"/>
</dbReference>
<evidence type="ECO:0000313" key="1">
    <source>
        <dbReference type="EMBL" id="KAH9829734.1"/>
    </source>
</evidence>
<keyword evidence="2" id="KW-1185">Reference proteome</keyword>
<evidence type="ECO:0000313" key="2">
    <source>
        <dbReference type="Proteomes" id="UP001138500"/>
    </source>
</evidence>
<gene>
    <name evidence="1" type="ORF">Tdes44962_MAKER02209</name>
</gene>
<name>A0A9W7SUW5_9PEZI</name>
<accession>A0A9W7SUW5</accession>
<dbReference type="Proteomes" id="UP001138500">
    <property type="component" value="Unassembled WGS sequence"/>
</dbReference>
<reference evidence="1 2" key="1">
    <citation type="journal article" date="2018" name="IMA Fungus">
        <title>IMA Genome-F 10: Nine draft genome sequences of Claviceps purpurea s.lat., including C. arundinis, C. humidiphila, and C. cf. spartinae, pseudomolecules for the pitch canker pathogen Fusarium circinatum, draft genome of Davidsoniella eucalypti, Grosmannia galeiformis, Quambalaria eucalypti, and Teratosphaeria destructans.</title>
        <authorList>
            <person name="Wingfield B.D."/>
            <person name="Liu M."/>
            <person name="Nguyen H.D."/>
            <person name="Lane F.A."/>
            <person name="Morgan S.W."/>
            <person name="De Vos L."/>
            <person name="Wilken P.M."/>
            <person name="Duong T.A."/>
            <person name="Aylward J."/>
            <person name="Coetzee M.P."/>
            <person name="Dadej K."/>
            <person name="De Beer Z.W."/>
            <person name="Findlay W."/>
            <person name="Havenga M."/>
            <person name="Kolarik M."/>
            <person name="Menzies J.G."/>
            <person name="Naidoo K."/>
            <person name="Pochopski O."/>
            <person name="Shoukouhi P."/>
            <person name="Santana Q.C."/>
            <person name="Seifert K.A."/>
            <person name="Soal N."/>
            <person name="Steenkamp E.T."/>
            <person name="Tatham C.T."/>
            <person name="van der Nest M.A."/>
            <person name="Wingfield M.J."/>
        </authorList>
    </citation>
    <scope>NUCLEOTIDE SEQUENCE [LARGE SCALE GENOMIC DNA]</scope>
    <source>
        <strain evidence="1">CMW44962</strain>
    </source>
</reference>
<dbReference type="AlphaFoldDB" id="A0A9W7SUW5"/>
<protein>
    <submittedName>
        <fullName evidence="1">Uncharacterized protein</fullName>
    </submittedName>
</protein>
<proteinExistence type="predicted"/>
<sequence>MYSTKLRRYHPSVPSAASALIRPLQPGHPVSFFKVSSPCCHPDSVEYGGAVNSFLGDSRDGAGHPETSLQRNAKA</sequence>